<gene>
    <name evidence="2" type="ORF">AOA14_17360</name>
</gene>
<evidence type="ECO:0000313" key="2">
    <source>
        <dbReference type="EMBL" id="AMU96372.1"/>
    </source>
</evidence>
<organism evidence="2 3">
    <name type="scientific">Sphingopyxis terrae subsp. terrae NBRC 15098</name>
    <dbReference type="NCBI Taxonomy" id="1219058"/>
    <lineage>
        <taxon>Bacteria</taxon>
        <taxon>Pseudomonadati</taxon>
        <taxon>Pseudomonadota</taxon>
        <taxon>Alphaproteobacteria</taxon>
        <taxon>Sphingomonadales</taxon>
        <taxon>Sphingomonadaceae</taxon>
        <taxon>Sphingopyxis</taxon>
    </lineage>
</organism>
<dbReference type="EMBL" id="CP013342">
    <property type="protein sequence ID" value="AMU96372.1"/>
    <property type="molecule type" value="Genomic_DNA"/>
</dbReference>
<dbReference type="KEGG" id="ster:AOA14_17360"/>
<name>A0A142W332_9SPHN</name>
<protein>
    <submittedName>
        <fullName evidence="2">Uncharacterized protein</fullName>
    </submittedName>
</protein>
<accession>A0A142W332</accession>
<reference evidence="2 3" key="2">
    <citation type="journal article" date="2016" name="Genome Announc.">
        <title>Complete Genome Sequence of Sphingopyxis terrae Strain 203-1 (NBRC 111660), a Polyethylene Glycol Degrader.</title>
        <authorList>
            <person name="Ohtsubo Y."/>
            <person name="Nonoyama S."/>
            <person name="Nagata Y."/>
            <person name="Numata M."/>
            <person name="Tsuchikane K."/>
            <person name="Hosoyama A."/>
            <person name="Yamazoe A."/>
            <person name="Tsuda M."/>
            <person name="Fujita N."/>
            <person name="Kawai F."/>
        </authorList>
    </citation>
    <scope>NUCLEOTIDE SEQUENCE [LARGE SCALE GENOMIC DNA]</scope>
    <source>
        <strain evidence="2 3">203-1</strain>
    </source>
</reference>
<sequence length="72" mass="8099">MLIARTRLADEFLDCAIRGHDEPVEMLREEGRSFAKRRRTDARLDRMVETRARANDRAVGPPPAAGRAAHAT</sequence>
<evidence type="ECO:0000256" key="1">
    <source>
        <dbReference type="SAM" id="MobiDB-lite"/>
    </source>
</evidence>
<dbReference type="RefSeq" id="WP_062902710.1">
    <property type="nucleotide sequence ID" value="NZ_CP013342.1"/>
</dbReference>
<evidence type="ECO:0000313" key="3">
    <source>
        <dbReference type="Proteomes" id="UP000076234"/>
    </source>
</evidence>
<proteinExistence type="predicted"/>
<dbReference type="STRING" id="1219058.AOA14_17360"/>
<dbReference type="Proteomes" id="UP000076234">
    <property type="component" value="Chromosome"/>
</dbReference>
<reference evidence="3" key="1">
    <citation type="submission" date="2015-11" db="EMBL/GenBank/DDBJ databases">
        <title>Complete genome sequence of a polyethylene glycol-degrading strain Sphingopyxis terrae strain 203-1 (NBRC 15098).</title>
        <authorList>
            <person name="Yoshiyuki O."/>
            <person name="Shouta N."/>
            <person name="Nagata Y."/>
            <person name="Numata M."/>
            <person name="Tsuchikane K."/>
            <person name="Hosoyama A."/>
            <person name="Yamazoe A."/>
            <person name="Tsuda M."/>
            <person name="Fujita N."/>
            <person name="Kawai F."/>
        </authorList>
    </citation>
    <scope>NUCLEOTIDE SEQUENCE [LARGE SCALE GENOMIC DNA]</scope>
    <source>
        <strain evidence="3">203-1</strain>
    </source>
</reference>
<dbReference type="AlphaFoldDB" id="A0A142W332"/>
<feature type="region of interest" description="Disordered" evidence="1">
    <location>
        <begin position="50"/>
        <end position="72"/>
    </location>
</feature>